<dbReference type="Pfam" id="PF04101">
    <property type="entry name" value="Glyco_tran_28_C"/>
    <property type="match status" value="1"/>
</dbReference>
<proteinExistence type="predicted"/>
<feature type="compositionally biased region" description="Low complexity" evidence="1">
    <location>
        <begin position="16"/>
        <end position="33"/>
    </location>
</feature>
<comment type="caution">
    <text evidence="3">The sequence shown here is derived from an EMBL/GenBank/DDBJ whole genome shotgun (WGS) entry which is preliminary data.</text>
</comment>
<feature type="domain" description="Glycosyl transferase family 28 C-terminal" evidence="2">
    <location>
        <begin position="254"/>
        <end position="311"/>
    </location>
</feature>
<feature type="region of interest" description="Disordered" evidence="1">
    <location>
        <begin position="1"/>
        <end position="35"/>
    </location>
</feature>
<dbReference type="InterPro" id="IPR007235">
    <property type="entry name" value="Glyco_trans_28_C"/>
</dbReference>
<dbReference type="EMBL" id="JBHRWW010000001">
    <property type="protein sequence ID" value="MFC3686892.1"/>
    <property type="molecule type" value="Genomic_DNA"/>
</dbReference>
<reference evidence="4" key="1">
    <citation type="journal article" date="2019" name="Int. J. Syst. Evol. Microbiol.">
        <title>The Global Catalogue of Microorganisms (GCM) 10K type strain sequencing project: providing services to taxonomists for standard genome sequencing and annotation.</title>
        <authorList>
            <consortium name="The Broad Institute Genomics Platform"/>
            <consortium name="The Broad Institute Genome Sequencing Center for Infectious Disease"/>
            <person name="Wu L."/>
            <person name="Ma J."/>
        </authorList>
    </citation>
    <scope>NUCLEOTIDE SEQUENCE [LARGE SCALE GENOMIC DNA]</scope>
    <source>
        <strain evidence="4">NCAIM B.02333</strain>
    </source>
</reference>
<evidence type="ECO:0000259" key="2">
    <source>
        <dbReference type="Pfam" id="PF04101"/>
    </source>
</evidence>
<protein>
    <submittedName>
        <fullName evidence="3">Glycosyltransferase</fullName>
    </submittedName>
</protein>
<evidence type="ECO:0000313" key="4">
    <source>
        <dbReference type="Proteomes" id="UP001595685"/>
    </source>
</evidence>
<accession>A0ABV7WDC8</accession>
<keyword evidence="4" id="KW-1185">Reference proteome</keyword>
<gene>
    <name evidence="3" type="ORF">ACFOLH_00885</name>
</gene>
<sequence length="335" mass="35832">MSDAPGTPSSASARTPSGQAAAAGSARPGGRPAFVATTGGHLVQLTHLARLLEPARHEQGLWITHRTPQSESMMAGRDVRFVPFVHARRVHEVLLGTPRLLAMLRREGVDTVYSTGAAVSLAALPLAPLVRTRPVFVESLARADGPSMAGKVHQRLPWVQRYTQYPANAGPRWRHEFSLLDTFALAEPVPTTPRRVLVSVGTARPWGFERMLRRVLEVLPPGADVLWQTGVTSTAGLELPGTVVASMSDEEFRTEIDRADVVVSHAGVGTFVRCLEAGKAPVLVPRRAAHGEHVDDHQLQIAGVAAARGLAVVREADELAPDDLLAAAALRVVPA</sequence>
<organism evidence="3 4">
    <name type="scientific">Aquipuribacter hungaricus</name>
    <dbReference type="NCBI Taxonomy" id="545624"/>
    <lineage>
        <taxon>Bacteria</taxon>
        <taxon>Bacillati</taxon>
        <taxon>Actinomycetota</taxon>
        <taxon>Actinomycetes</taxon>
        <taxon>Micrococcales</taxon>
        <taxon>Intrasporangiaceae</taxon>
        <taxon>Aquipuribacter</taxon>
    </lineage>
</organism>
<evidence type="ECO:0000256" key="1">
    <source>
        <dbReference type="SAM" id="MobiDB-lite"/>
    </source>
</evidence>
<name>A0ABV7WDC8_9MICO</name>
<dbReference type="SUPFAM" id="SSF53756">
    <property type="entry name" value="UDP-Glycosyltransferase/glycogen phosphorylase"/>
    <property type="match status" value="1"/>
</dbReference>
<dbReference type="RefSeq" id="WP_340295275.1">
    <property type="nucleotide sequence ID" value="NZ_JBBEOI010000223.1"/>
</dbReference>
<dbReference type="Proteomes" id="UP001595685">
    <property type="component" value="Unassembled WGS sequence"/>
</dbReference>
<dbReference type="Gene3D" id="3.40.50.2000">
    <property type="entry name" value="Glycogen Phosphorylase B"/>
    <property type="match status" value="2"/>
</dbReference>
<evidence type="ECO:0000313" key="3">
    <source>
        <dbReference type="EMBL" id="MFC3686892.1"/>
    </source>
</evidence>